<dbReference type="AlphaFoldDB" id="A0A4T0H313"/>
<dbReference type="EMBL" id="SPOF01000040">
    <property type="protein sequence ID" value="TIB09587.1"/>
    <property type="molecule type" value="Genomic_DNA"/>
</dbReference>
<dbReference type="InterPro" id="IPR051553">
    <property type="entry name" value="Ran_GTPase-activating"/>
</dbReference>
<name>A0A4T0H313_WALIC</name>
<feature type="repeat" description="RCC1" evidence="1">
    <location>
        <begin position="306"/>
        <end position="353"/>
    </location>
</feature>
<evidence type="ECO:0000313" key="2">
    <source>
        <dbReference type="EMBL" id="TIB09587.1"/>
    </source>
</evidence>
<feature type="repeat" description="RCC1" evidence="1">
    <location>
        <begin position="250"/>
        <end position="305"/>
    </location>
</feature>
<gene>
    <name evidence="2" type="ORF">E3P90_03236</name>
</gene>
<dbReference type="PANTHER" id="PTHR45982:SF1">
    <property type="entry name" value="REGULATOR OF CHROMOSOME CONDENSATION"/>
    <property type="match status" value="1"/>
</dbReference>
<dbReference type="InterPro" id="IPR009091">
    <property type="entry name" value="RCC1/BLIP-II"/>
</dbReference>
<dbReference type="Proteomes" id="UP000306954">
    <property type="component" value="Unassembled WGS sequence"/>
</dbReference>
<organism evidence="2 3">
    <name type="scientific">Wallemia ichthyophaga</name>
    <dbReference type="NCBI Taxonomy" id="245174"/>
    <lineage>
        <taxon>Eukaryota</taxon>
        <taxon>Fungi</taxon>
        <taxon>Dikarya</taxon>
        <taxon>Basidiomycota</taxon>
        <taxon>Wallemiomycotina</taxon>
        <taxon>Wallemiomycetes</taxon>
        <taxon>Wallemiales</taxon>
        <taxon>Wallemiaceae</taxon>
        <taxon>Wallemia</taxon>
    </lineage>
</organism>
<dbReference type="Gene3D" id="2.130.10.30">
    <property type="entry name" value="Regulator of chromosome condensation 1/beta-lactamase-inhibitor protein II"/>
    <property type="match status" value="1"/>
</dbReference>
<dbReference type="PANTHER" id="PTHR45982">
    <property type="entry name" value="REGULATOR OF CHROMOSOME CONDENSATION"/>
    <property type="match status" value="1"/>
</dbReference>
<feature type="repeat" description="RCC1" evidence="1">
    <location>
        <begin position="168"/>
        <end position="220"/>
    </location>
</feature>
<accession>A0A4T0H313</accession>
<evidence type="ECO:0000256" key="1">
    <source>
        <dbReference type="PROSITE-ProRule" id="PRU00235"/>
    </source>
</evidence>
<evidence type="ECO:0000313" key="3">
    <source>
        <dbReference type="Proteomes" id="UP000306954"/>
    </source>
</evidence>
<proteinExistence type="predicted"/>
<comment type="caution">
    <text evidence="2">The sequence shown here is derived from an EMBL/GenBank/DDBJ whole genome shotgun (WGS) entry which is preliminary data.</text>
</comment>
<sequence>MAYLLFNAGSNSNHQLSPIDEDFAEFKFVSSFESSCQISTGGNHTLILSNRRVYGAGLNDCNQLGLAGHSISTLTKLDWLSSLYPNHQTTRILASWSTSFFFLESNTLPPLLISVGDSGFGCRGVADVASTHPHSPINLPLHNHALIHANSSFRHIIVILRHLHTNTYNVFGWGASRKGQLSPANSGKPFLSTPHLLLSTQTPIFSARTGREHTILHSADGLIGWGSNTHGQLSLGAFTRVLDYGCTWRGTVVYDGHSLWSVGRTGASPNTPTSTPSNTPLLITTTPSITQLAVGSEHSLFTTSDNTVWSFGWNEHGNLGLGHTNDTHKPTATPFTATHLHAGNATSFILTCT</sequence>
<dbReference type="InterPro" id="IPR000408">
    <property type="entry name" value="Reg_chr_condens"/>
</dbReference>
<dbReference type="PROSITE" id="PS50012">
    <property type="entry name" value="RCC1_3"/>
    <property type="match status" value="3"/>
</dbReference>
<reference evidence="2 3" key="1">
    <citation type="submission" date="2019-03" db="EMBL/GenBank/DDBJ databases">
        <title>Sequencing 23 genomes of Wallemia ichthyophaga.</title>
        <authorList>
            <person name="Gostincar C."/>
        </authorList>
    </citation>
    <scope>NUCLEOTIDE SEQUENCE [LARGE SCALE GENOMIC DNA]</scope>
    <source>
        <strain evidence="2 3">EXF-8621</strain>
    </source>
</reference>
<protein>
    <submittedName>
        <fullName evidence="2">Uncharacterized protein</fullName>
    </submittedName>
</protein>
<dbReference type="SUPFAM" id="SSF50985">
    <property type="entry name" value="RCC1/BLIP-II"/>
    <property type="match status" value="1"/>
</dbReference>
<dbReference type="Pfam" id="PF13540">
    <property type="entry name" value="RCC1_2"/>
    <property type="match status" value="2"/>
</dbReference>